<evidence type="ECO:0008006" key="3">
    <source>
        <dbReference type="Google" id="ProtNLM"/>
    </source>
</evidence>
<dbReference type="eggNOG" id="ENOG50318XH">
    <property type="taxonomic scope" value="Bacteria"/>
</dbReference>
<gene>
    <name evidence="1" type="ORF">CAMGR0001_1681</name>
</gene>
<dbReference type="Gene3D" id="3.40.50.10400">
    <property type="entry name" value="Hypothetical protein PA1492"/>
    <property type="match status" value="1"/>
</dbReference>
<keyword evidence="2" id="KW-1185">Reference proteome</keyword>
<name>C8PIM0_9BACT</name>
<protein>
    <recommendedName>
        <fullName evidence="3">DUF4406 domain-containing protein</fullName>
    </recommendedName>
</protein>
<comment type="caution">
    <text evidence="1">The sequence shown here is derived from an EMBL/GenBank/DDBJ whole genome shotgun (WGS) entry which is preliminary data.</text>
</comment>
<dbReference type="RefSeq" id="WP_005872519.1">
    <property type="nucleotide sequence ID" value="NZ_ACYG01000027.1"/>
</dbReference>
<dbReference type="Proteomes" id="UP000005709">
    <property type="component" value="Unassembled WGS sequence"/>
</dbReference>
<organism evidence="1 2">
    <name type="scientific">Campylobacter gracilis RM3268</name>
    <dbReference type="NCBI Taxonomy" id="553220"/>
    <lineage>
        <taxon>Bacteria</taxon>
        <taxon>Pseudomonadati</taxon>
        <taxon>Campylobacterota</taxon>
        <taxon>Epsilonproteobacteria</taxon>
        <taxon>Campylobacterales</taxon>
        <taxon>Campylobacteraceae</taxon>
        <taxon>Campylobacter</taxon>
    </lineage>
</organism>
<dbReference type="EMBL" id="ACYG01000027">
    <property type="protein sequence ID" value="EEV17385.1"/>
    <property type="molecule type" value="Genomic_DNA"/>
</dbReference>
<reference evidence="1 2" key="1">
    <citation type="submission" date="2009-07" db="EMBL/GenBank/DDBJ databases">
        <authorList>
            <person name="Madupu R."/>
            <person name="Sebastian Y."/>
            <person name="Durkin A.S."/>
            <person name="Torralba M."/>
            <person name="Methe B."/>
            <person name="Sutton G.G."/>
            <person name="Strausberg R.L."/>
            <person name="Nelson K.E."/>
        </authorList>
    </citation>
    <scope>NUCLEOTIDE SEQUENCE [LARGE SCALE GENOMIC DNA]</scope>
    <source>
        <strain evidence="1 2">RM3268</strain>
    </source>
</reference>
<dbReference type="OrthoDB" id="5361973at2"/>
<evidence type="ECO:0000313" key="2">
    <source>
        <dbReference type="Proteomes" id="UP000005709"/>
    </source>
</evidence>
<dbReference type="STRING" id="824.CGRAC_0594"/>
<sequence>MDKRTARLCFVSSPYASIKCKHDRDRDYYARKLAEQACAIVRANGYEPISPVLAWLGVYSELERDRIMKNCEELLSVCSYYYFFPCEYSENSKGMAYERELARQLGVNELKFSLFD</sequence>
<evidence type="ECO:0000313" key="1">
    <source>
        <dbReference type="EMBL" id="EEV17385.1"/>
    </source>
</evidence>
<dbReference type="AlphaFoldDB" id="C8PIM0"/>
<proteinExistence type="predicted"/>
<accession>C8PIM0</accession>